<sequence>MKYDTTFINRNFLLKVYGVDSENRRINRLVGVSGLVGLIGVELTEKFITRALNSKKDSVKCCLRRGLQVTLYFK</sequence>
<dbReference type="AlphaFoldDB" id="A0A5B3GRT2"/>
<name>A0A5B3GRT2_9BACT</name>
<evidence type="ECO:0000313" key="1">
    <source>
        <dbReference type="EMBL" id="KAA2376363.1"/>
    </source>
</evidence>
<gene>
    <name evidence="1" type="ORF">F2Y10_13705</name>
</gene>
<dbReference type="Proteomes" id="UP000322940">
    <property type="component" value="Unassembled WGS sequence"/>
</dbReference>
<accession>A0A5B3GRT2</accession>
<reference evidence="1 2" key="1">
    <citation type="journal article" date="2019" name="Nat. Med.">
        <title>A library of human gut bacterial isolates paired with longitudinal multiomics data enables mechanistic microbiome research.</title>
        <authorList>
            <person name="Poyet M."/>
            <person name="Groussin M."/>
            <person name="Gibbons S.M."/>
            <person name="Avila-Pacheco J."/>
            <person name="Jiang X."/>
            <person name="Kearney S.M."/>
            <person name="Perrotta A.R."/>
            <person name="Berdy B."/>
            <person name="Zhao S."/>
            <person name="Lieberman T.D."/>
            <person name="Swanson P.K."/>
            <person name="Smith M."/>
            <person name="Roesemann S."/>
            <person name="Alexander J.E."/>
            <person name="Rich S.A."/>
            <person name="Livny J."/>
            <person name="Vlamakis H."/>
            <person name="Clish C."/>
            <person name="Bullock K."/>
            <person name="Deik A."/>
            <person name="Scott J."/>
            <person name="Pierce K.A."/>
            <person name="Xavier R.J."/>
            <person name="Alm E.J."/>
        </authorList>
    </citation>
    <scope>NUCLEOTIDE SEQUENCE [LARGE SCALE GENOMIC DNA]</scope>
    <source>
        <strain evidence="1 2">BIOML-A266</strain>
    </source>
</reference>
<dbReference type="EMBL" id="VVXH01000016">
    <property type="protein sequence ID" value="KAA2376363.1"/>
    <property type="molecule type" value="Genomic_DNA"/>
</dbReference>
<organism evidence="1 2">
    <name type="scientific">Alistipes onderdonkii</name>
    <dbReference type="NCBI Taxonomy" id="328813"/>
    <lineage>
        <taxon>Bacteria</taxon>
        <taxon>Pseudomonadati</taxon>
        <taxon>Bacteroidota</taxon>
        <taxon>Bacteroidia</taxon>
        <taxon>Bacteroidales</taxon>
        <taxon>Rikenellaceae</taxon>
        <taxon>Alistipes</taxon>
    </lineage>
</organism>
<proteinExistence type="predicted"/>
<comment type="caution">
    <text evidence="1">The sequence shown here is derived from an EMBL/GenBank/DDBJ whole genome shotgun (WGS) entry which is preliminary data.</text>
</comment>
<evidence type="ECO:0000313" key="2">
    <source>
        <dbReference type="Proteomes" id="UP000322940"/>
    </source>
</evidence>
<protein>
    <submittedName>
        <fullName evidence="1">Ribosomal large subunit pseudouridine synthase B</fullName>
    </submittedName>
</protein>